<keyword evidence="6" id="KW-1133">Transmembrane helix</keyword>
<dbReference type="GO" id="GO:0061617">
    <property type="term" value="C:MICOS complex"/>
    <property type="evidence" value="ECO:0007669"/>
    <property type="project" value="InterPro"/>
</dbReference>
<evidence type="ECO:0000313" key="9">
    <source>
        <dbReference type="EMBL" id="KAL0481742.1"/>
    </source>
</evidence>
<keyword evidence="10" id="KW-1185">Reference proteome</keyword>
<comment type="similarity">
    <text evidence="3">Belongs to the MICOS complex subunit Mic10 family.</text>
</comment>
<accession>A0AAW2YW81</accession>
<dbReference type="InterPro" id="IPR007512">
    <property type="entry name" value="Mic10"/>
</dbReference>
<evidence type="ECO:0000256" key="8">
    <source>
        <dbReference type="ARBA" id="ARBA00023136"/>
    </source>
</evidence>
<dbReference type="PANTHER" id="PTHR21304">
    <property type="entry name" value="MICOS COMPLEX SUBUNIT MIC10"/>
    <property type="match status" value="1"/>
</dbReference>
<keyword evidence="8" id="KW-0472">Membrane</keyword>
<evidence type="ECO:0000256" key="4">
    <source>
        <dbReference type="ARBA" id="ARBA00022692"/>
    </source>
</evidence>
<keyword evidence="4" id="KW-0812">Transmembrane</keyword>
<keyword evidence="7" id="KW-0496">Mitochondrion</keyword>
<dbReference type="EMBL" id="JAOPGA020000789">
    <property type="protein sequence ID" value="KAL0481742.1"/>
    <property type="molecule type" value="Genomic_DNA"/>
</dbReference>
<evidence type="ECO:0000256" key="2">
    <source>
        <dbReference type="ARBA" id="ARBA00004434"/>
    </source>
</evidence>
<gene>
    <name evidence="9" type="ORF">AKO1_012368</name>
</gene>
<evidence type="ECO:0000256" key="7">
    <source>
        <dbReference type="ARBA" id="ARBA00023128"/>
    </source>
</evidence>
<sequence>MSTPTTPSELQKEEKLEHCLEGALRKTSYGLAFSVLPALLLTSSRSLRFGILGLGTGIGIGMSYTECRFSFEKNVYLQRRHVAKAIVDPSKPEQS</sequence>
<evidence type="ECO:0000256" key="5">
    <source>
        <dbReference type="ARBA" id="ARBA00022792"/>
    </source>
</evidence>
<evidence type="ECO:0000313" key="10">
    <source>
        <dbReference type="Proteomes" id="UP001431209"/>
    </source>
</evidence>
<name>A0AAW2YW81_9EUKA</name>
<proteinExistence type="inferred from homology"/>
<dbReference type="PANTHER" id="PTHR21304:SF0">
    <property type="entry name" value="MICOS COMPLEX SUBUNIT MIC10"/>
    <property type="match status" value="1"/>
</dbReference>
<dbReference type="Pfam" id="PF04418">
    <property type="entry name" value="DUF543"/>
    <property type="match status" value="1"/>
</dbReference>
<comment type="subcellular location">
    <subcellularLocation>
        <location evidence="2">Mitochondrion inner membrane</location>
        <topology evidence="2">Single-pass membrane protein</topology>
    </subcellularLocation>
</comment>
<dbReference type="AlphaFoldDB" id="A0AAW2YW81"/>
<evidence type="ECO:0000256" key="3">
    <source>
        <dbReference type="ARBA" id="ARBA00006792"/>
    </source>
</evidence>
<evidence type="ECO:0000256" key="6">
    <source>
        <dbReference type="ARBA" id="ARBA00022989"/>
    </source>
</evidence>
<reference evidence="9 10" key="1">
    <citation type="submission" date="2024-03" db="EMBL/GenBank/DDBJ databases">
        <title>The Acrasis kona genome and developmental transcriptomes reveal deep origins of eukaryotic multicellular pathways.</title>
        <authorList>
            <person name="Sheikh S."/>
            <person name="Fu C.-J."/>
            <person name="Brown M.W."/>
            <person name="Baldauf S.L."/>
        </authorList>
    </citation>
    <scope>NUCLEOTIDE SEQUENCE [LARGE SCALE GENOMIC DNA]</scope>
    <source>
        <strain evidence="9 10">ATCC MYA-3509</strain>
    </source>
</reference>
<organism evidence="9 10">
    <name type="scientific">Acrasis kona</name>
    <dbReference type="NCBI Taxonomy" id="1008807"/>
    <lineage>
        <taxon>Eukaryota</taxon>
        <taxon>Discoba</taxon>
        <taxon>Heterolobosea</taxon>
        <taxon>Tetramitia</taxon>
        <taxon>Eutetramitia</taxon>
        <taxon>Acrasidae</taxon>
        <taxon>Acrasis</taxon>
    </lineage>
</organism>
<protein>
    <submittedName>
        <fullName evidence="9">MICOS complex subunit Mic10</fullName>
    </submittedName>
</protein>
<keyword evidence="5" id="KW-0999">Mitochondrion inner membrane</keyword>
<comment type="function">
    <text evidence="1">Component of the MICOS complex, a large protein complex of the mitochondrial inner membrane that plays crucial roles in the maintenance of crista junctions, inner membrane architecture, and formation of contact sites to the outer membrane.</text>
</comment>
<evidence type="ECO:0000256" key="1">
    <source>
        <dbReference type="ARBA" id="ARBA00002689"/>
    </source>
</evidence>
<comment type="caution">
    <text evidence="9">The sequence shown here is derived from an EMBL/GenBank/DDBJ whole genome shotgun (WGS) entry which is preliminary data.</text>
</comment>
<dbReference type="Proteomes" id="UP001431209">
    <property type="component" value="Unassembled WGS sequence"/>
</dbReference>